<dbReference type="GeneID" id="20327266"/>
<accession>A0A075A5J6</accession>
<evidence type="ECO:0000313" key="6">
    <source>
        <dbReference type="Proteomes" id="UP000054324"/>
    </source>
</evidence>
<dbReference type="EMBL" id="KL596654">
    <property type="protein sequence ID" value="KER30890.1"/>
    <property type="molecule type" value="Genomic_DNA"/>
</dbReference>
<dbReference type="FunFam" id="2.60.120.290:FF:000005">
    <property type="entry name" value="Procollagen C-endopeptidase enhancer 1"/>
    <property type="match status" value="1"/>
</dbReference>
<protein>
    <recommendedName>
        <fullName evidence="4">CUB domain-containing protein</fullName>
    </recommendedName>
</protein>
<dbReference type="InterPro" id="IPR000859">
    <property type="entry name" value="CUB_dom"/>
</dbReference>
<proteinExistence type="predicted"/>
<keyword evidence="1" id="KW-0677">Repeat</keyword>
<dbReference type="STRING" id="6198.A0A075A5J6"/>
<name>A0A075A5J6_OPIVI</name>
<dbReference type="OrthoDB" id="6118973at2759"/>
<dbReference type="RefSeq" id="XP_009165419.1">
    <property type="nucleotide sequence ID" value="XM_009167155.1"/>
</dbReference>
<dbReference type="AlphaFoldDB" id="A0A075A5J6"/>
<feature type="non-terminal residue" evidence="5">
    <location>
        <position position="138"/>
    </location>
</feature>
<dbReference type="SMART" id="SM00042">
    <property type="entry name" value="CUB"/>
    <property type="match status" value="1"/>
</dbReference>
<organism evidence="5 6">
    <name type="scientific">Opisthorchis viverrini</name>
    <name type="common">Southeast Asian liver fluke</name>
    <dbReference type="NCBI Taxonomy" id="6198"/>
    <lineage>
        <taxon>Eukaryota</taxon>
        <taxon>Metazoa</taxon>
        <taxon>Spiralia</taxon>
        <taxon>Lophotrochozoa</taxon>
        <taxon>Platyhelminthes</taxon>
        <taxon>Trematoda</taxon>
        <taxon>Digenea</taxon>
        <taxon>Opisthorchiida</taxon>
        <taxon>Opisthorchiata</taxon>
        <taxon>Opisthorchiidae</taxon>
        <taxon>Opisthorchis</taxon>
    </lineage>
</organism>
<evidence type="ECO:0000256" key="3">
    <source>
        <dbReference type="PROSITE-ProRule" id="PRU00059"/>
    </source>
</evidence>
<feature type="domain" description="CUB" evidence="4">
    <location>
        <begin position="31"/>
        <end position="138"/>
    </location>
</feature>
<dbReference type="Proteomes" id="UP000054324">
    <property type="component" value="Unassembled WGS sequence"/>
</dbReference>
<keyword evidence="6" id="KW-1185">Reference proteome</keyword>
<evidence type="ECO:0000256" key="2">
    <source>
        <dbReference type="ARBA" id="ARBA00023157"/>
    </source>
</evidence>
<dbReference type="PANTHER" id="PTHR24251">
    <property type="entry name" value="OVOCHYMASE-RELATED"/>
    <property type="match status" value="1"/>
</dbReference>
<dbReference type="KEGG" id="ovi:T265_13098"/>
<dbReference type="InterPro" id="IPR035914">
    <property type="entry name" value="Sperma_CUB_dom_sf"/>
</dbReference>
<gene>
    <name evidence="5" type="ORF">T265_13098</name>
</gene>
<dbReference type="Gene3D" id="2.60.120.290">
    <property type="entry name" value="Spermadhesin, CUB domain"/>
    <property type="match status" value="1"/>
</dbReference>
<dbReference type="PANTHER" id="PTHR24251:SF30">
    <property type="entry name" value="MEMBRANE FRIZZLED-RELATED PROTEIN"/>
    <property type="match status" value="1"/>
</dbReference>
<dbReference type="CDD" id="cd00041">
    <property type="entry name" value="CUB"/>
    <property type="match status" value="1"/>
</dbReference>
<comment type="caution">
    <text evidence="3">Lacks conserved residue(s) required for the propagation of feature annotation.</text>
</comment>
<dbReference type="PROSITE" id="PS01180">
    <property type="entry name" value="CUB"/>
    <property type="match status" value="1"/>
</dbReference>
<dbReference type="SUPFAM" id="SSF49854">
    <property type="entry name" value="Spermadhesin, CUB domain"/>
    <property type="match status" value="1"/>
</dbReference>
<evidence type="ECO:0000259" key="4">
    <source>
        <dbReference type="PROSITE" id="PS01180"/>
    </source>
</evidence>
<evidence type="ECO:0000313" key="5">
    <source>
        <dbReference type="EMBL" id="KER30890.1"/>
    </source>
</evidence>
<reference evidence="5 6" key="1">
    <citation type="submission" date="2013-11" db="EMBL/GenBank/DDBJ databases">
        <title>Opisthorchis viverrini - life in the bile duct.</title>
        <authorList>
            <person name="Young N.D."/>
            <person name="Nagarajan N."/>
            <person name="Lin S.J."/>
            <person name="Korhonen P.K."/>
            <person name="Jex A.R."/>
            <person name="Hall R.S."/>
            <person name="Safavi-Hemami H."/>
            <person name="Kaewkong W."/>
            <person name="Bertrand D."/>
            <person name="Gao S."/>
            <person name="Seet Q."/>
            <person name="Wongkham S."/>
            <person name="Teh B.T."/>
            <person name="Wongkham C."/>
            <person name="Intapan P.M."/>
            <person name="Maleewong W."/>
            <person name="Yang X."/>
            <person name="Hu M."/>
            <person name="Wang Z."/>
            <person name="Hofmann A."/>
            <person name="Sternberg P.W."/>
            <person name="Tan P."/>
            <person name="Wang J."/>
            <person name="Gasser R.B."/>
        </authorList>
    </citation>
    <scope>NUCLEOTIDE SEQUENCE [LARGE SCALE GENOMIC DNA]</scope>
</reference>
<dbReference type="CTD" id="20327266"/>
<sequence>MITDGALQRHGFAAKYHSICRISEGTRTSICTTSFSNPTKSIASPNYPQKYDAYLSYTWIISRPQDCVVRLQFEDFELESDNDFVHVYDGPASRENLLDTWTGKRLPPTRISTGNKLTVVMRTDRSVEFRGFYATYDT</sequence>
<keyword evidence="2" id="KW-1015">Disulfide bond</keyword>
<dbReference type="Pfam" id="PF00431">
    <property type="entry name" value="CUB"/>
    <property type="match status" value="1"/>
</dbReference>
<evidence type="ECO:0000256" key="1">
    <source>
        <dbReference type="ARBA" id="ARBA00022737"/>
    </source>
</evidence>